<protein>
    <submittedName>
        <fullName evidence="1">Uncharacterized protein</fullName>
    </submittedName>
</protein>
<reference evidence="1" key="1">
    <citation type="submission" date="2014-11" db="EMBL/GenBank/DDBJ databases">
        <authorList>
            <person name="Amaro Gonzalez C."/>
        </authorList>
    </citation>
    <scope>NUCLEOTIDE SEQUENCE</scope>
</reference>
<dbReference type="EMBL" id="GBXM01022828">
    <property type="protein sequence ID" value="JAH85749.1"/>
    <property type="molecule type" value="Transcribed_RNA"/>
</dbReference>
<reference evidence="1" key="2">
    <citation type="journal article" date="2015" name="Fish Shellfish Immunol.">
        <title>Early steps in the European eel (Anguilla anguilla)-Vibrio vulnificus interaction in the gills: Role of the RtxA13 toxin.</title>
        <authorList>
            <person name="Callol A."/>
            <person name="Pajuelo D."/>
            <person name="Ebbesson L."/>
            <person name="Teles M."/>
            <person name="MacKenzie S."/>
            <person name="Amaro C."/>
        </authorList>
    </citation>
    <scope>NUCLEOTIDE SEQUENCE</scope>
</reference>
<evidence type="ECO:0000313" key="1">
    <source>
        <dbReference type="EMBL" id="JAH85749.1"/>
    </source>
</evidence>
<proteinExistence type="predicted"/>
<sequence>MLVIQMNVTLIDGYVEYNGCSVG</sequence>
<accession>A0A0E9W5W6</accession>
<dbReference type="AlphaFoldDB" id="A0A0E9W5W6"/>
<organism evidence="1">
    <name type="scientific">Anguilla anguilla</name>
    <name type="common">European freshwater eel</name>
    <name type="synonym">Muraena anguilla</name>
    <dbReference type="NCBI Taxonomy" id="7936"/>
    <lineage>
        <taxon>Eukaryota</taxon>
        <taxon>Metazoa</taxon>
        <taxon>Chordata</taxon>
        <taxon>Craniata</taxon>
        <taxon>Vertebrata</taxon>
        <taxon>Euteleostomi</taxon>
        <taxon>Actinopterygii</taxon>
        <taxon>Neopterygii</taxon>
        <taxon>Teleostei</taxon>
        <taxon>Anguilliformes</taxon>
        <taxon>Anguillidae</taxon>
        <taxon>Anguilla</taxon>
    </lineage>
</organism>
<name>A0A0E9W5W6_ANGAN</name>